<keyword evidence="3" id="KW-1185">Reference proteome</keyword>
<dbReference type="OrthoDB" id="5835829at2759"/>
<dbReference type="InterPro" id="IPR052514">
    <property type="entry name" value="SAM-dependent_MTase"/>
</dbReference>
<evidence type="ECO:0000313" key="3">
    <source>
        <dbReference type="Proteomes" id="UP000247498"/>
    </source>
</evidence>
<dbReference type="InParanoid" id="A0A2V0PA74"/>
<dbReference type="Pfam" id="PF05050">
    <property type="entry name" value="Methyltransf_21"/>
    <property type="match status" value="1"/>
</dbReference>
<dbReference type="PANTHER" id="PTHR34203:SF15">
    <property type="entry name" value="SLL1173 PROTEIN"/>
    <property type="match status" value="1"/>
</dbReference>
<dbReference type="AlphaFoldDB" id="A0A2V0PA74"/>
<dbReference type="Proteomes" id="UP000247498">
    <property type="component" value="Unassembled WGS sequence"/>
</dbReference>
<dbReference type="PANTHER" id="PTHR34203">
    <property type="entry name" value="METHYLTRANSFERASE, FKBM FAMILY PROTEIN"/>
    <property type="match status" value="1"/>
</dbReference>
<evidence type="ECO:0000313" key="2">
    <source>
        <dbReference type="EMBL" id="GBF94760.1"/>
    </source>
</evidence>
<dbReference type="Gene3D" id="3.40.50.150">
    <property type="entry name" value="Vaccinia Virus protein VP39"/>
    <property type="match status" value="1"/>
</dbReference>
<dbReference type="InterPro" id="IPR006342">
    <property type="entry name" value="FkbM_mtfrase"/>
</dbReference>
<proteinExistence type="predicted"/>
<comment type="caution">
    <text evidence="2">The sequence shown here is derived from an EMBL/GenBank/DDBJ whole genome shotgun (WGS) entry which is preliminary data.</text>
</comment>
<dbReference type="NCBIfam" id="TIGR01444">
    <property type="entry name" value="fkbM_fam"/>
    <property type="match status" value="1"/>
</dbReference>
<evidence type="ECO:0000259" key="1">
    <source>
        <dbReference type="Pfam" id="PF05050"/>
    </source>
</evidence>
<sequence length="297" mass="31581">MAGDLAGLAPFKAAGGLTLYAPSPADAQAETLAHEQHQVFIGRGGVALREGDTVLDLGANVGAFARAAAPAVGRSGLVLAVEPLAPVVAALRVNTARFADWAAAKGVPIGRVVPVHAGVGAPDGPPKRAFTFYPRITAFSSMYRDDADAAAATFSLVVNRKESFSAAEDVGKWLARCAPALYRLIHTAAFTALLMRPAVEVVCPMTTVSGLIEEHGISEVGLLKANVERAEWDALLGVREEHWPRIRQVALQVHDIAGRVAATERLLRSKGFRATVWKEPRFADCNLFMVYGVRPAQ</sequence>
<gene>
    <name evidence="2" type="ORF">Rsub_07643</name>
</gene>
<name>A0A2V0PA74_9CHLO</name>
<reference evidence="2 3" key="1">
    <citation type="journal article" date="2018" name="Sci. Rep.">
        <title>Raphidocelis subcapitata (=Pseudokirchneriella subcapitata) provides an insight into genome evolution and environmental adaptations in the Sphaeropleales.</title>
        <authorList>
            <person name="Suzuki S."/>
            <person name="Yamaguchi H."/>
            <person name="Nakajima N."/>
            <person name="Kawachi M."/>
        </authorList>
    </citation>
    <scope>NUCLEOTIDE SEQUENCE [LARGE SCALE GENOMIC DNA]</scope>
    <source>
        <strain evidence="2 3">NIES-35</strain>
    </source>
</reference>
<dbReference type="InterPro" id="IPR029063">
    <property type="entry name" value="SAM-dependent_MTases_sf"/>
</dbReference>
<protein>
    <recommendedName>
        <fullName evidence="1">Methyltransferase FkbM domain-containing protein</fullName>
    </recommendedName>
</protein>
<organism evidence="2 3">
    <name type="scientific">Raphidocelis subcapitata</name>
    <dbReference type="NCBI Taxonomy" id="307507"/>
    <lineage>
        <taxon>Eukaryota</taxon>
        <taxon>Viridiplantae</taxon>
        <taxon>Chlorophyta</taxon>
        <taxon>core chlorophytes</taxon>
        <taxon>Chlorophyceae</taxon>
        <taxon>CS clade</taxon>
        <taxon>Sphaeropleales</taxon>
        <taxon>Selenastraceae</taxon>
        <taxon>Raphidocelis</taxon>
    </lineage>
</organism>
<dbReference type="SUPFAM" id="SSF53335">
    <property type="entry name" value="S-adenosyl-L-methionine-dependent methyltransferases"/>
    <property type="match status" value="1"/>
</dbReference>
<accession>A0A2V0PA74</accession>
<dbReference type="EMBL" id="BDRX01000055">
    <property type="protein sequence ID" value="GBF94760.1"/>
    <property type="molecule type" value="Genomic_DNA"/>
</dbReference>
<feature type="domain" description="Methyltransferase FkbM" evidence="1">
    <location>
        <begin position="56"/>
        <end position="273"/>
    </location>
</feature>